<keyword evidence="2" id="KW-0255">Endonuclease</keyword>
<dbReference type="SMART" id="SM00318">
    <property type="entry name" value="SNc"/>
    <property type="match status" value="1"/>
</dbReference>
<proteinExistence type="predicted"/>
<dbReference type="RefSeq" id="WP_083169368.1">
    <property type="nucleotide sequence ID" value="NZ_MVHF01000050.1"/>
</dbReference>
<dbReference type="AlphaFoldDB" id="A0A1X0A8F6"/>
<feature type="chain" id="PRO_5038491734" description="TNase-like domain-containing protein" evidence="4">
    <location>
        <begin position="18"/>
        <end position="181"/>
    </location>
</feature>
<keyword evidence="7" id="KW-1185">Reference proteome</keyword>
<organism evidence="6 7">
    <name type="scientific">Mycobacterium aquaticum</name>
    <dbReference type="NCBI Taxonomy" id="1927124"/>
    <lineage>
        <taxon>Bacteria</taxon>
        <taxon>Bacillati</taxon>
        <taxon>Actinomycetota</taxon>
        <taxon>Actinomycetes</taxon>
        <taxon>Mycobacteriales</taxon>
        <taxon>Mycobacteriaceae</taxon>
        <taxon>Mycobacterium</taxon>
    </lineage>
</organism>
<dbReference type="PANTHER" id="PTHR12302">
    <property type="entry name" value="EBNA2 BINDING PROTEIN P100"/>
    <property type="match status" value="1"/>
</dbReference>
<dbReference type="InterPro" id="IPR035437">
    <property type="entry name" value="SNase_OB-fold_sf"/>
</dbReference>
<dbReference type="Pfam" id="PF00565">
    <property type="entry name" value="SNase"/>
    <property type="match status" value="1"/>
</dbReference>
<dbReference type="GO" id="GO:0016787">
    <property type="term" value="F:hydrolase activity"/>
    <property type="evidence" value="ECO:0007669"/>
    <property type="project" value="UniProtKB-KW"/>
</dbReference>
<dbReference type="EMBL" id="MVHF01000050">
    <property type="protein sequence ID" value="ORA26313.1"/>
    <property type="molecule type" value="Genomic_DNA"/>
</dbReference>
<evidence type="ECO:0000313" key="7">
    <source>
        <dbReference type="Proteomes" id="UP000192448"/>
    </source>
</evidence>
<evidence type="ECO:0000256" key="2">
    <source>
        <dbReference type="ARBA" id="ARBA00022759"/>
    </source>
</evidence>
<evidence type="ECO:0000256" key="4">
    <source>
        <dbReference type="SAM" id="SignalP"/>
    </source>
</evidence>
<dbReference type="STRING" id="1927124.BST13_32170"/>
<sequence>MSLFRATAAAATCCVLATGCSPSFVGSAQPAGGATNAVIVRVIDGDTADVRQDDRGRLRIRILGINAPETHRKGWSVGCFGPESTTWAASFLPVGQRVSITGDPTQDATDRYGRTLAYIGMPDGRDFSMESVRAGMSKVVTYGKRPVERFDDLAAAEAAAKDQHTGLWGAPCWGNTDSVPV</sequence>
<keyword evidence="4" id="KW-0732">Signal</keyword>
<dbReference type="PROSITE" id="PS51257">
    <property type="entry name" value="PROKAR_LIPOPROTEIN"/>
    <property type="match status" value="1"/>
</dbReference>
<keyword evidence="3" id="KW-0378">Hydrolase</keyword>
<dbReference type="Proteomes" id="UP000192448">
    <property type="component" value="Unassembled WGS sequence"/>
</dbReference>
<dbReference type="GO" id="GO:0004519">
    <property type="term" value="F:endonuclease activity"/>
    <property type="evidence" value="ECO:0007669"/>
    <property type="project" value="UniProtKB-KW"/>
</dbReference>
<name>A0A1X0A8F6_9MYCO</name>
<gene>
    <name evidence="6" type="ORF">BST13_32170</name>
</gene>
<dbReference type="PANTHER" id="PTHR12302:SF3">
    <property type="entry name" value="SERINE_THREONINE-PROTEIN KINASE 31"/>
    <property type="match status" value="1"/>
</dbReference>
<protein>
    <recommendedName>
        <fullName evidence="5">TNase-like domain-containing protein</fullName>
    </recommendedName>
</protein>
<feature type="domain" description="TNase-like" evidence="5">
    <location>
        <begin position="33"/>
        <end position="170"/>
    </location>
</feature>
<dbReference type="PROSITE" id="PS50830">
    <property type="entry name" value="TNASE_3"/>
    <property type="match status" value="1"/>
</dbReference>
<evidence type="ECO:0000256" key="3">
    <source>
        <dbReference type="ARBA" id="ARBA00022801"/>
    </source>
</evidence>
<feature type="signal peptide" evidence="4">
    <location>
        <begin position="1"/>
        <end position="17"/>
    </location>
</feature>
<dbReference type="OrthoDB" id="5241375at2"/>
<dbReference type="SUPFAM" id="SSF50199">
    <property type="entry name" value="Staphylococcal nuclease"/>
    <property type="match status" value="1"/>
</dbReference>
<evidence type="ECO:0000259" key="5">
    <source>
        <dbReference type="PROSITE" id="PS50830"/>
    </source>
</evidence>
<dbReference type="Gene3D" id="2.40.50.90">
    <property type="match status" value="1"/>
</dbReference>
<keyword evidence="1" id="KW-0540">Nuclease</keyword>
<reference evidence="6 7" key="1">
    <citation type="submission" date="2017-02" db="EMBL/GenBank/DDBJ databases">
        <title>The new phylogeny of genus Mycobacterium.</title>
        <authorList>
            <person name="Tortoli E."/>
            <person name="Trovato A."/>
            <person name="Cirillo D.M."/>
        </authorList>
    </citation>
    <scope>NUCLEOTIDE SEQUENCE [LARGE SCALE GENOMIC DNA]</scope>
    <source>
        <strain evidence="6 7">RW6</strain>
    </source>
</reference>
<evidence type="ECO:0000313" key="6">
    <source>
        <dbReference type="EMBL" id="ORA26313.1"/>
    </source>
</evidence>
<accession>A0A1X0A8F6</accession>
<dbReference type="InterPro" id="IPR016071">
    <property type="entry name" value="Staphylococal_nuclease_OB-fold"/>
</dbReference>
<evidence type="ECO:0000256" key="1">
    <source>
        <dbReference type="ARBA" id="ARBA00022722"/>
    </source>
</evidence>
<comment type="caution">
    <text evidence="6">The sequence shown here is derived from an EMBL/GenBank/DDBJ whole genome shotgun (WGS) entry which is preliminary data.</text>
</comment>